<reference evidence="1" key="1">
    <citation type="submission" date="2021-03" db="EMBL/GenBank/DDBJ databases">
        <authorList>
            <person name="Tran Van P."/>
        </authorList>
    </citation>
    <scope>NUCLEOTIDE SEQUENCE</scope>
</reference>
<protein>
    <recommendedName>
        <fullName evidence="3">EGF-like domain-containing protein</fullName>
    </recommendedName>
</protein>
<gene>
    <name evidence="1" type="ORF">TPAB3V08_LOCUS16341</name>
</gene>
<sequence length="41" mass="4523">MYMLSVCPDFDPCKEGRSKCGEHSFCRVEGNSFSCACNQGV</sequence>
<evidence type="ECO:0008006" key="3">
    <source>
        <dbReference type="Google" id="ProtNLM"/>
    </source>
</evidence>
<accession>A0ABN7PUT3</accession>
<proteinExistence type="predicted"/>
<keyword evidence="2" id="KW-1185">Reference proteome</keyword>
<evidence type="ECO:0000313" key="1">
    <source>
        <dbReference type="EMBL" id="CAG2069399.1"/>
    </source>
</evidence>
<comment type="caution">
    <text evidence="1">The sequence shown here is derived from an EMBL/GenBank/DDBJ whole genome shotgun (WGS) entry which is preliminary data.</text>
</comment>
<dbReference type="Proteomes" id="UP001153148">
    <property type="component" value="Unassembled WGS sequence"/>
</dbReference>
<dbReference type="EMBL" id="CAJPIN010135892">
    <property type="protein sequence ID" value="CAG2069399.1"/>
    <property type="molecule type" value="Genomic_DNA"/>
</dbReference>
<dbReference type="Gene3D" id="2.10.25.10">
    <property type="entry name" value="Laminin"/>
    <property type="match status" value="1"/>
</dbReference>
<evidence type="ECO:0000313" key="2">
    <source>
        <dbReference type="Proteomes" id="UP001153148"/>
    </source>
</evidence>
<organism evidence="1 2">
    <name type="scientific">Timema podura</name>
    <name type="common">Walking stick</name>
    <dbReference type="NCBI Taxonomy" id="61482"/>
    <lineage>
        <taxon>Eukaryota</taxon>
        <taxon>Metazoa</taxon>
        <taxon>Ecdysozoa</taxon>
        <taxon>Arthropoda</taxon>
        <taxon>Hexapoda</taxon>
        <taxon>Insecta</taxon>
        <taxon>Pterygota</taxon>
        <taxon>Neoptera</taxon>
        <taxon>Polyneoptera</taxon>
        <taxon>Phasmatodea</taxon>
        <taxon>Timematodea</taxon>
        <taxon>Timematoidea</taxon>
        <taxon>Timematidae</taxon>
        <taxon>Timema</taxon>
    </lineage>
</organism>
<name>A0ABN7PUT3_TIMPD</name>